<protein>
    <submittedName>
        <fullName evidence="2">Uncharacterized protein</fullName>
    </submittedName>
</protein>
<evidence type="ECO:0000313" key="2">
    <source>
        <dbReference type="EMBL" id="KAJ4430869.1"/>
    </source>
</evidence>
<feature type="region of interest" description="Disordered" evidence="1">
    <location>
        <begin position="258"/>
        <end position="289"/>
    </location>
</feature>
<accession>A0ABQ8S9Z8</accession>
<dbReference type="EMBL" id="JAJSOF020000031">
    <property type="protein sequence ID" value="KAJ4430869.1"/>
    <property type="molecule type" value="Genomic_DNA"/>
</dbReference>
<gene>
    <name evidence="2" type="ORF">ANN_19460</name>
</gene>
<dbReference type="Proteomes" id="UP001148838">
    <property type="component" value="Unassembled WGS sequence"/>
</dbReference>
<sequence>MGESRNAYRVLVGRPEGKRPLGRPRRRWEDNIKMDLREVGYDDRDWINLAQDRGRWRAYVRAAMNLRDDGEEYISPAIDDNSPDEDEVSSAEVDSNGVRMMMKAGCPFHTRSTIKTHRGEYIAPSGMTWRTETPAQSKLPAHNTVTFLSGPSWGIGTATLRGVWDLFISQCILDETVRYINLEAKRFYLLKEIKWQELSLDVMDSEKTQRQIITTRELPINSTGIEYTKKQSIILTGEDSINFRGNEETQEQVIITTRGDPINSTVKKETQGQDNDKRRSNKLYKKVRE</sequence>
<comment type="caution">
    <text evidence="2">The sequence shown here is derived from an EMBL/GenBank/DDBJ whole genome shotgun (WGS) entry which is preliminary data.</text>
</comment>
<feature type="compositionally biased region" description="Basic and acidic residues" evidence="1">
    <location>
        <begin position="266"/>
        <end position="278"/>
    </location>
</feature>
<evidence type="ECO:0000313" key="3">
    <source>
        <dbReference type="Proteomes" id="UP001148838"/>
    </source>
</evidence>
<reference evidence="2 3" key="1">
    <citation type="journal article" date="2022" name="Allergy">
        <title>Genome assembly and annotation of Periplaneta americana reveal a comprehensive cockroach allergen profile.</title>
        <authorList>
            <person name="Wang L."/>
            <person name="Xiong Q."/>
            <person name="Saelim N."/>
            <person name="Wang L."/>
            <person name="Nong W."/>
            <person name="Wan A.T."/>
            <person name="Shi M."/>
            <person name="Liu X."/>
            <person name="Cao Q."/>
            <person name="Hui J.H.L."/>
            <person name="Sookrung N."/>
            <person name="Leung T.F."/>
            <person name="Tungtrongchitr A."/>
            <person name="Tsui S.K.W."/>
        </authorList>
    </citation>
    <scope>NUCLEOTIDE SEQUENCE [LARGE SCALE GENOMIC DNA]</scope>
    <source>
        <strain evidence="2">PWHHKU_190912</strain>
    </source>
</reference>
<name>A0ABQ8S9Z8_PERAM</name>
<organism evidence="2 3">
    <name type="scientific">Periplaneta americana</name>
    <name type="common">American cockroach</name>
    <name type="synonym">Blatta americana</name>
    <dbReference type="NCBI Taxonomy" id="6978"/>
    <lineage>
        <taxon>Eukaryota</taxon>
        <taxon>Metazoa</taxon>
        <taxon>Ecdysozoa</taxon>
        <taxon>Arthropoda</taxon>
        <taxon>Hexapoda</taxon>
        <taxon>Insecta</taxon>
        <taxon>Pterygota</taxon>
        <taxon>Neoptera</taxon>
        <taxon>Polyneoptera</taxon>
        <taxon>Dictyoptera</taxon>
        <taxon>Blattodea</taxon>
        <taxon>Blattoidea</taxon>
        <taxon>Blattidae</taxon>
        <taxon>Blattinae</taxon>
        <taxon>Periplaneta</taxon>
    </lineage>
</organism>
<evidence type="ECO:0000256" key="1">
    <source>
        <dbReference type="SAM" id="MobiDB-lite"/>
    </source>
</evidence>
<proteinExistence type="predicted"/>
<feature type="compositionally biased region" description="Basic residues" evidence="1">
    <location>
        <begin position="279"/>
        <end position="289"/>
    </location>
</feature>
<keyword evidence="3" id="KW-1185">Reference proteome</keyword>